<dbReference type="PROSITE" id="PS50011">
    <property type="entry name" value="PROTEIN_KINASE_DOM"/>
    <property type="match status" value="1"/>
</dbReference>
<dbReference type="EC" id="2.7.11.1" evidence="1"/>
<accession>A0ABR2TXH8</accession>
<organism evidence="10 11">
    <name type="scientific">Hibiscus sabdariffa</name>
    <name type="common">roselle</name>
    <dbReference type="NCBI Taxonomy" id="183260"/>
    <lineage>
        <taxon>Eukaryota</taxon>
        <taxon>Viridiplantae</taxon>
        <taxon>Streptophyta</taxon>
        <taxon>Embryophyta</taxon>
        <taxon>Tracheophyta</taxon>
        <taxon>Spermatophyta</taxon>
        <taxon>Magnoliopsida</taxon>
        <taxon>eudicotyledons</taxon>
        <taxon>Gunneridae</taxon>
        <taxon>Pentapetalae</taxon>
        <taxon>rosids</taxon>
        <taxon>malvids</taxon>
        <taxon>Malvales</taxon>
        <taxon>Malvaceae</taxon>
        <taxon>Malvoideae</taxon>
        <taxon>Hibiscus</taxon>
    </lineage>
</organism>
<keyword evidence="2" id="KW-0723">Serine/threonine-protein kinase</keyword>
<dbReference type="EMBL" id="JBBPBN010000004">
    <property type="protein sequence ID" value="KAK9042092.1"/>
    <property type="molecule type" value="Genomic_DNA"/>
</dbReference>
<name>A0ABR2TXH8_9ROSI</name>
<keyword evidence="3" id="KW-0808">Transferase</keyword>
<evidence type="ECO:0000256" key="1">
    <source>
        <dbReference type="ARBA" id="ARBA00012513"/>
    </source>
</evidence>
<evidence type="ECO:0000313" key="11">
    <source>
        <dbReference type="Proteomes" id="UP001396334"/>
    </source>
</evidence>
<comment type="catalytic activity">
    <reaction evidence="7">
        <text>L-threonyl-[protein] + ATP = O-phospho-L-threonyl-[protein] + ADP + H(+)</text>
        <dbReference type="Rhea" id="RHEA:46608"/>
        <dbReference type="Rhea" id="RHEA-COMP:11060"/>
        <dbReference type="Rhea" id="RHEA-COMP:11605"/>
        <dbReference type="ChEBI" id="CHEBI:15378"/>
        <dbReference type="ChEBI" id="CHEBI:30013"/>
        <dbReference type="ChEBI" id="CHEBI:30616"/>
        <dbReference type="ChEBI" id="CHEBI:61977"/>
        <dbReference type="ChEBI" id="CHEBI:456216"/>
        <dbReference type="EC" id="2.7.11.1"/>
    </reaction>
</comment>
<evidence type="ECO:0000256" key="8">
    <source>
        <dbReference type="ARBA" id="ARBA00048679"/>
    </source>
</evidence>
<protein>
    <recommendedName>
        <fullName evidence="1">non-specific serine/threonine protein kinase</fullName>
        <ecNumber evidence="1">2.7.11.1</ecNumber>
    </recommendedName>
</protein>
<dbReference type="Pfam" id="PF00069">
    <property type="entry name" value="Pkinase"/>
    <property type="match status" value="1"/>
</dbReference>
<evidence type="ECO:0000256" key="6">
    <source>
        <dbReference type="ARBA" id="ARBA00022840"/>
    </source>
</evidence>
<keyword evidence="6" id="KW-0067">ATP-binding</keyword>
<evidence type="ECO:0000256" key="2">
    <source>
        <dbReference type="ARBA" id="ARBA00022527"/>
    </source>
</evidence>
<feature type="domain" description="Protein kinase" evidence="9">
    <location>
        <begin position="1"/>
        <end position="73"/>
    </location>
</feature>
<dbReference type="InterPro" id="IPR011009">
    <property type="entry name" value="Kinase-like_dom_sf"/>
</dbReference>
<keyword evidence="5" id="KW-0418">Kinase</keyword>
<sequence length="73" mass="7966">MGKQVSPLPELIAKPTNARSMSFVGAHEYLAPEIIKGEGHGSAVDWWNFGISYELLFDKTPSKGLGTKQQSSM</sequence>
<comment type="catalytic activity">
    <reaction evidence="8">
        <text>L-seryl-[protein] + ATP = O-phospho-L-seryl-[protein] + ADP + H(+)</text>
        <dbReference type="Rhea" id="RHEA:17989"/>
        <dbReference type="Rhea" id="RHEA-COMP:9863"/>
        <dbReference type="Rhea" id="RHEA-COMP:11604"/>
        <dbReference type="ChEBI" id="CHEBI:15378"/>
        <dbReference type="ChEBI" id="CHEBI:29999"/>
        <dbReference type="ChEBI" id="CHEBI:30616"/>
        <dbReference type="ChEBI" id="CHEBI:83421"/>
        <dbReference type="ChEBI" id="CHEBI:456216"/>
        <dbReference type="EC" id="2.7.11.1"/>
    </reaction>
</comment>
<comment type="caution">
    <text evidence="10">The sequence shown here is derived from an EMBL/GenBank/DDBJ whole genome shotgun (WGS) entry which is preliminary data.</text>
</comment>
<dbReference type="SUPFAM" id="SSF56112">
    <property type="entry name" value="Protein kinase-like (PK-like)"/>
    <property type="match status" value="1"/>
</dbReference>
<evidence type="ECO:0000256" key="7">
    <source>
        <dbReference type="ARBA" id="ARBA00047899"/>
    </source>
</evidence>
<evidence type="ECO:0000256" key="3">
    <source>
        <dbReference type="ARBA" id="ARBA00022679"/>
    </source>
</evidence>
<gene>
    <name evidence="10" type="ORF">V6N11_017171</name>
</gene>
<dbReference type="Gene3D" id="1.10.510.10">
    <property type="entry name" value="Transferase(Phosphotransferase) domain 1"/>
    <property type="match status" value="1"/>
</dbReference>
<keyword evidence="11" id="KW-1185">Reference proteome</keyword>
<keyword evidence="4" id="KW-0547">Nucleotide-binding</keyword>
<evidence type="ECO:0000256" key="4">
    <source>
        <dbReference type="ARBA" id="ARBA00022741"/>
    </source>
</evidence>
<evidence type="ECO:0000259" key="9">
    <source>
        <dbReference type="PROSITE" id="PS50011"/>
    </source>
</evidence>
<evidence type="ECO:0000313" key="10">
    <source>
        <dbReference type="EMBL" id="KAK9042092.1"/>
    </source>
</evidence>
<evidence type="ECO:0000256" key="5">
    <source>
        <dbReference type="ARBA" id="ARBA00022777"/>
    </source>
</evidence>
<reference evidence="10 11" key="1">
    <citation type="journal article" date="2024" name="G3 (Bethesda)">
        <title>Genome assembly of Hibiscus sabdariffa L. provides insights into metabolisms of medicinal natural products.</title>
        <authorList>
            <person name="Kim T."/>
        </authorList>
    </citation>
    <scope>NUCLEOTIDE SEQUENCE [LARGE SCALE GENOMIC DNA]</scope>
    <source>
        <strain evidence="10">TK-2024</strain>
        <tissue evidence="10">Old leaves</tissue>
    </source>
</reference>
<dbReference type="PANTHER" id="PTHR45637">
    <property type="entry name" value="FLIPPASE KINASE 1-RELATED"/>
    <property type="match status" value="1"/>
</dbReference>
<dbReference type="InterPro" id="IPR000719">
    <property type="entry name" value="Prot_kinase_dom"/>
</dbReference>
<dbReference type="Proteomes" id="UP001396334">
    <property type="component" value="Unassembled WGS sequence"/>
</dbReference>
<proteinExistence type="predicted"/>